<name>A0ABV9YA02_9PSEU</name>
<evidence type="ECO:0000313" key="4">
    <source>
        <dbReference type="EMBL" id="MFC5058452.1"/>
    </source>
</evidence>
<dbReference type="EMBL" id="JBHSJB010000032">
    <property type="protein sequence ID" value="MFC5058452.1"/>
    <property type="molecule type" value="Genomic_DNA"/>
</dbReference>
<dbReference type="PANTHER" id="PTHR30055:SF200">
    <property type="entry name" value="HTH-TYPE TRANSCRIPTIONAL REPRESSOR BDCR"/>
    <property type="match status" value="1"/>
</dbReference>
<evidence type="ECO:0000256" key="2">
    <source>
        <dbReference type="PROSITE-ProRule" id="PRU00335"/>
    </source>
</evidence>
<dbReference type="Pfam" id="PF00440">
    <property type="entry name" value="TetR_N"/>
    <property type="match status" value="1"/>
</dbReference>
<dbReference type="SUPFAM" id="SSF46689">
    <property type="entry name" value="Homeodomain-like"/>
    <property type="match status" value="1"/>
</dbReference>
<gene>
    <name evidence="4" type="ORF">ACFPFM_32475</name>
</gene>
<proteinExistence type="predicted"/>
<dbReference type="InterPro" id="IPR050109">
    <property type="entry name" value="HTH-type_TetR-like_transc_reg"/>
</dbReference>
<dbReference type="InterPro" id="IPR036271">
    <property type="entry name" value="Tet_transcr_reg_TetR-rel_C_sf"/>
</dbReference>
<dbReference type="PRINTS" id="PR00455">
    <property type="entry name" value="HTHTETR"/>
</dbReference>
<evidence type="ECO:0000313" key="5">
    <source>
        <dbReference type="Proteomes" id="UP001595833"/>
    </source>
</evidence>
<protein>
    <submittedName>
        <fullName evidence="4">TetR/AcrR family transcriptional regulator</fullName>
    </submittedName>
</protein>
<dbReference type="Gene3D" id="1.10.357.10">
    <property type="entry name" value="Tetracycline Repressor, domain 2"/>
    <property type="match status" value="1"/>
</dbReference>
<accession>A0ABV9YA02</accession>
<evidence type="ECO:0000256" key="1">
    <source>
        <dbReference type="ARBA" id="ARBA00023125"/>
    </source>
</evidence>
<dbReference type="InterPro" id="IPR001647">
    <property type="entry name" value="HTH_TetR"/>
</dbReference>
<dbReference type="InterPro" id="IPR009057">
    <property type="entry name" value="Homeodomain-like_sf"/>
</dbReference>
<keyword evidence="1 2" id="KW-0238">DNA-binding</keyword>
<organism evidence="4 5">
    <name type="scientific">Saccharothrix xinjiangensis</name>
    <dbReference type="NCBI Taxonomy" id="204798"/>
    <lineage>
        <taxon>Bacteria</taxon>
        <taxon>Bacillati</taxon>
        <taxon>Actinomycetota</taxon>
        <taxon>Actinomycetes</taxon>
        <taxon>Pseudonocardiales</taxon>
        <taxon>Pseudonocardiaceae</taxon>
        <taxon>Saccharothrix</taxon>
    </lineage>
</organism>
<reference evidence="5" key="1">
    <citation type="journal article" date="2019" name="Int. J. Syst. Evol. Microbiol.">
        <title>The Global Catalogue of Microorganisms (GCM) 10K type strain sequencing project: providing services to taxonomists for standard genome sequencing and annotation.</title>
        <authorList>
            <consortium name="The Broad Institute Genomics Platform"/>
            <consortium name="The Broad Institute Genome Sequencing Center for Infectious Disease"/>
            <person name="Wu L."/>
            <person name="Ma J."/>
        </authorList>
    </citation>
    <scope>NUCLEOTIDE SEQUENCE [LARGE SCALE GENOMIC DNA]</scope>
    <source>
        <strain evidence="5">KCTC 12848</strain>
    </source>
</reference>
<keyword evidence="5" id="KW-1185">Reference proteome</keyword>
<evidence type="ECO:0000259" key="3">
    <source>
        <dbReference type="PROSITE" id="PS50977"/>
    </source>
</evidence>
<dbReference type="PANTHER" id="PTHR30055">
    <property type="entry name" value="HTH-TYPE TRANSCRIPTIONAL REGULATOR RUTR"/>
    <property type="match status" value="1"/>
</dbReference>
<feature type="domain" description="HTH tetR-type" evidence="3">
    <location>
        <begin position="5"/>
        <end position="65"/>
    </location>
</feature>
<dbReference type="SUPFAM" id="SSF48498">
    <property type="entry name" value="Tetracyclin repressor-like, C-terminal domain"/>
    <property type="match status" value="1"/>
</dbReference>
<sequence>MSGPPHTRERILDAAEALFFHDGIAVTGVDRVAASAGVAIVTLYKHFGTKDNLLREVLARRLEAWTRHWDEAVDRAGSPEERLLAVFDAVETFRAATGPTQWCCFLATASERPAPADDRTDPVFELIRQDTRLVTERLTRLASEARCADPDAVASMLLLLYNGVLAGLLRGSPANPVARARDIARLVITPSAPHRRRSPSRSHGG</sequence>
<dbReference type="Proteomes" id="UP001595833">
    <property type="component" value="Unassembled WGS sequence"/>
</dbReference>
<dbReference type="RefSeq" id="WP_344041091.1">
    <property type="nucleotide sequence ID" value="NZ_BAAAKE010000027.1"/>
</dbReference>
<feature type="DNA-binding region" description="H-T-H motif" evidence="2">
    <location>
        <begin position="28"/>
        <end position="47"/>
    </location>
</feature>
<dbReference type="PROSITE" id="PS50977">
    <property type="entry name" value="HTH_TETR_2"/>
    <property type="match status" value="1"/>
</dbReference>
<comment type="caution">
    <text evidence="4">The sequence shown here is derived from an EMBL/GenBank/DDBJ whole genome shotgun (WGS) entry which is preliminary data.</text>
</comment>